<reference evidence="5" key="1">
    <citation type="submission" date="2016-02" db="EMBL/GenBank/DDBJ databases">
        <authorList>
            <person name="Rodrigo-Torres Lidia"/>
            <person name="Arahal R.David."/>
        </authorList>
    </citation>
    <scope>NUCLEOTIDE SEQUENCE [LARGE SCALE GENOMIC DNA]</scope>
    <source>
        <strain evidence="5">CECT 8713</strain>
    </source>
</reference>
<keyword evidence="5" id="KW-1185">Reference proteome</keyword>
<dbReference type="InterPro" id="IPR011250">
    <property type="entry name" value="OMP/PagP_B-barrel"/>
</dbReference>
<dbReference type="OrthoDB" id="6195779at2"/>
<dbReference type="EMBL" id="FIZY01000012">
    <property type="protein sequence ID" value="CZF81162.1"/>
    <property type="molecule type" value="Genomic_DNA"/>
</dbReference>
<evidence type="ECO:0000313" key="4">
    <source>
        <dbReference type="EMBL" id="CZF81162.1"/>
    </source>
</evidence>
<dbReference type="RefSeq" id="WP_062708005.1">
    <property type="nucleotide sequence ID" value="NZ_CAWRCI010000012.1"/>
</dbReference>
<dbReference type="Gene3D" id="2.40.160.20">
    <property type="match status" value="1"/>
</dbReference>
<accession>A0A128F2Y5</accession>
<feature type="domain" description="Outer membrane protein beta-barrel" evidence="3">
    <location>
        <begin position="11"/>
        <end position="240"/>
    </location>
</feature>
<dbReference type="AlphaFoldDB" id="A0A128F2Y5"/>
<keyword evidence="1 2" id="KW-0732">Signal</keyword>
<feature type="chain" id="PRO_5007281938" evidence="2">
    <location>
        <begin position="25"/>
        <end position="240"/>
    </location>
</feature>
<dbReference type="SUPFAM" id="SSF56925">
    <property type="entry name" value="OMPA-like"/>
    <property type="match status" value="1"/>
</dbReference>
<dbReference type="InterPro" id="IPR027385">
    <property type="entry name" value="Beta-barrel_OMP"/>
</dbReference>
<feature type="signal peptide" evidence="2">
    <location>
        <begin position="1"/>
        <end position="24"/>
    </location>
</feature>
<evidence type="ECO:0000313" key="5">
    <source>
        <dbReference type="Proteomes" id="UP000073601"/>
    </source>
</evidence>
<evidence type="ECO:0000256" key="1">
    <source>
        <dbReference type="ARBA" id="ARBA00022729"/>
    </source>
</evidence>
<dbReference type="Pfam" id="PF13505">
    <property type="entry name" value="OMP_b-brl"/>
    <property type="match status" value="1"/>
</dbReference>
<evidence type="ECO:0000256" key="2">
    <source>
        <dbReference type="SAM" id="SignalP"/>
    </source>
</evidence>
<sequence>MISKKTRLSLAVLAATVLSTSTFAEGVYVTVLAGKSYQATDSEAYGDNIAVDADFPNDFDSGDGEVGTIGLGYIVNESFRVEGRLGYRESDFSSTRFGTVARNGEEYALVGKLESTTLTVEGFYDIDTGTGFSPYIKGGLGIARNKYSAKLGGQGVSAFDAFDGVSDGFYDGYPDKTETEFTWNVGVGASYSFNESFAVVGEYQYVSLGDAQTYQDSFTDGFQIDGATAHEVSLGLRYRF</sequence>
<gene>
    <name evidence="4" type="primary">pagN</name>
    <name evidence="4" type="ORF">GMA8713_01736</name>
</gene>
<evidence type="ECO:0000259" key="3">
    <source>
        <dbReference type="Pfam" id="PF13505"/>
    </source>
</evidence>
<name>A0A128F2Y5_9GAMM</name>
<protein>
    <submittedName>
        <fullName evidence="4">Outer membrane protein PagN</fullName>
    </submittedName>
</protein>
<organism evidence="4 5">
    <name type="scientific">Grimontia marina</name>
    <dbReference type="NCBI Taxonomy" id="646534"/>
    <lineage>
        <taxon>Bacteria</taxon>
        <taxon>Pseudomonadati</taxon>
        <taxon>Pseudomonadota</taxon>
        <taxon>Gammaproteobacteria</taxon>
        <taxon>Vibrionales</taxon>
        <taxon>Vibrionaceae</taxon>
        <taxon>Grimontia</taxon>
    </lineage>
</organism>
<dbReference type="Proteomes" id="UP000073601">
    <property type="component" value="Unassembled WGS sequence"/>
</dbReference>
<proteinExistence type="predicted"/>